<evidence type="ECO:0000313" key="2">
    <source>
        <dbReference type="EMBL" id="MBF1649935.1"/>
    </source>
</evidence>
<dbReference type="InterPro" id="IPR054254">
    <property type="entry name" value="DUF6985"/>
</dbReference>
<protein>
    <recommendedName>
        <fullName evidence="1">DUF6985 domain-containing protein</fullName>
    </recommendedName>
</protein>
<evidence type="ECO:0000313" key="3">
    <source>
        <dbReference type="Proteomes" id="UP000769484"/>
    </source>
</evidence>
<proteinExistence type="predicted"/>
<organism evidence="2 3">
    <name type="scientific">Rothia dentocariosa</name>
    <dbReference type="NCBI Taxonomy" id="2047"/>
    <lineage>
        <taxon>Bacteria</taxon>
        <taxon>Bacillati</taxon>
        <taxon>Actinomycetota</taxon>
        <taxon>Actinomycetes</taxon>
        <taxon>Micrococcales</taxon>
        <taxon>Micrococcaceae</taxon>
        <taxon>Rothia</taxon>
    </lineage>
</organism>
<evidence type="ECO:0000259" key="1">
    <source>
        <dbReference type="Pfam" id="PF22481"/>
    </source>
</evidence>
<dbReference type="AlphaFoldDB" id="A0A930PFI0"/>
<comment type="caution">
    <text evidence="2">The sequence shown here is derived from an EMBL/GenBank/DDBJ whole genome shotgun (WGS) entry which is preliminary data.</text>
</comment>
<dbReference type="Proteomes" id="UP000769484">
    <property type="component" value="Unassembled WGS sequence"/>
</dbReference>
<reference evidence="2" key="1">
    <citation type="submission" date="2020-04" db="EMBL/GenBank/DDBJ databases">
        <title>Deep metagenomics examines the oral microbiome during advanced dental caries in children, revealing novel taxa and co-occurrences with host molecules.</title>
        <authorList>
            <person name="Baker J.L."/>
            <person name="Morton J.T."/>
            <person name="Dinis M."/>
            <person name="Alvarez R."/>
            <person name="Tran N.C."/>
            <person name="Knight R."/>
            <person name="Edlund A."/>
        </authorList>
    </citation>
    <scope>NUCLEOTIDE SEQUENCE</scope>
    <source>
        <strain evidence="2">JCVI_47_bin.4</strain>
    </source>
</reference>
<dbReference type="EMBL" id="JABZXJ010000028">
    <property type="protein sequence ID" value="MBF1649935.1"/>
    <property type="molecule type" value="Genomic_DNA"/>
</dbReference>
<sequence>MVEAETEWDVEHGMMMVLQNGTKLVKVGMAVESYTNPDGSIFLREE</sequence>
<dbReference type="Pfam" id="PF22481">
    <property type="entry name" value="DUF6985"/>
    <property type="match status" value="1"/>
</dbReference>
<gene>
    <name evidence="2" type="ORF">HXO56_07590</name>
</gene>
<accession>A0A930PFI0</accession>
<name>A0A930PFI0_9MICC</name>
<feature type="domain" description="DUF6985" evidence="1">
    <location>
        <begin position="2"/>
        <end position="30"/>
    </location>
</feature>